<feature type="region of interest" description="Disordered" evidence="1">
    <location>
        <begin position="158"/>
        <end position="199"/>
    </location>
</feature>
<evidence type="ECO:0000256" key="3">
    <source>
        <dbReference type="SAM" id="SignalP"/>
    </source>
</evidence>
<keyword evidence="5" id="KW-1185">Reference proteome</keyword>
<feature type="region of interest" description="Disordered" evidence="1">
    <location>
        <begin position="19"/>
        <end position="46"/>
    </location>
</feature>
<gene>
    <name evidence="4" type="ORF">PPSIR1_26543</name>
</gene>
<keyword evidence="2" id="KW-1133">Transmembrane helix</keyword>
<name>A6GA74_9BACT</name>
<dbReference type="STRING" id="391625.PPSIR1_26543"/>
<feature type="transmembrane region" description="Helical" evidence="2">
    <location>
        <begin position="255"/>
        <end position="280"/>
    </location>
</feature>
<organism evidence="4 5">
    <name type="scientific">Plesiocystis pacifica SIR-1</name>
    <dbReference type="NCBI Taxonomy" id="391625"/>
    <lineage>
        <taxon>Bacteria</taxon>
        <taxon>Pseudomonadati</taxon>
        <taxon>Myxococcota</taxon>
        <taxon>Polyangia</taxon>
        <taxon>Nannocystales</taxon>
        <taxon>Nannocystaceae</taxon>
        <taxon>Plesiocystis</taxon>
    </lineage>
</organism>
<dbReference type="EMBL" id="ABCS01000050">
    <property type="protein sequence ID" value="EDM77176.1"/>
    <property type="molecule type" value="Genomic_DNA"/>
</dbReference>
<keyword evidence="2" id="KW-0472">Membrane</keyword>
<feature type="compositionally biased region" description="Low complexity" evidence="1">
    <location>
        <begin position="19"/>
        <end position="38"/>
    </location>
</feature>
<dbReference type="OrthoDB" id="5520431at2"/>
<evidence type="ECO:0000313" key="5">
    <source>
        <dbReference type="Proteomes" id="UP000005801"/>
    </source>
</evidence>
<keyword evidence="2" id="KW-0812">Transmembrane</keyword>
<evidence type="ECO:0008006" key="6">
    <source>
        <dbReference type="Google" id="ProtNLM"/>
    </source>
</evidence>
<proteinExistence type="predicted"/>
<dbReference type="Proteomes" id="UP000005801">
    <property type="component" value="Unassembled WGS sequence"/>
</dbReference>
<dbReference type="RefSeq" id="WP_006973616.1">
    <property type="nucleotide sequence ID" value="NZ_ABCS01000050.1"/>
</dbReference>
<feature type="transmembrane region" description="Helical" evidence="2">
    <location>
        <begin position="219"/>
        <end position="243"/>
    </location>
</feature>
<reference evidence="4 5" key="1">
    <citation type="submission" date="2007-06" db="EMBL/GenBank/DDBJ databases">
        <authorList>
            <person name="Shimkets L."/>
            <person name="Ferriera S."/>
            <person name="Johnson J."/>
            <person name="Kravitz S."/>
            <person name="Beeson K."/>
            <person name="Sutton G."/>
            <person name="Rogers Y.-H."/>
            <person name="Friedman R."/>
            <person name="Frazier M."/>
            <person name="Venter J.C."/>
        </authorList>
    </citation>
    <scope>NUCLEOTIDE SEQUENCE [LARGE SCALE GENOMIC DNA]</scope>
    <source>
        <strain evidence="4 5">SIR-1</strain>
    </source>
</reference>
<feature type="compositionally biased region" description="Polar residues" evidence="1">
    <location>
        <begin position="167"/>
        <end position="184"/>
    </location>
</feature>
<feature type="chain" id="PRO_5002695299" description="Tetratricopeptide repeat protein" evidence="3">
    <location>
        <begin position="24"/>
        <end position="321"/>
    </location>
</feature>
<dbReference type="AlphaFoldDB" id="A6GA74"/>
<evidence type="ECO:0000256" key="2">
    <source>
        <dbReference type="SAM" id="Phobius"/>
    </source>
</evidence>
<evidence type="ECO:0000313" key="4">
    <source>
        <dbReference type="EMBL" id="EDM77176.1"/>
    </source>
</evidence>
<accession>A6GA74</accession>
<comment type="caution">
    <text evidence="4">The sequence shown here is derived from an EMBL/GenBank/DDBJ whole genome shotgun (WGS) entry which is preliminary data.</text>
</comment>
<keyword evidence="3" id="KW-0732">Signal</keyword>
<protein>
    <recommendedName>
        <fullName evidence="6">Tetratricopeptide repeat protein</fullName>
    </recommendedName>
</protein>
<evidence type="ECO:0000256" key="1">
    <source>
        <dbReference type="SAM" id="MobiDB-lite"/>
    </source>
</evidence>
<sequence>MRRTLTVASFALTATLLSPSASAAPSESDAAAEPAADAPAEDPAEDPALVEAKDLYKQGEIKFRTAEYIDALALWKRAFGILPEGEDTRTIRNALVYNIAEAHSKAYEVNRNPTHLRKAKLLLENYQAEHEALYGDSPEAKKERAEAGERIEELDEKIKASEAAGEQASSIPESEASAGTTEDSVVQAEQEEAGKPSWDEEVKADPVLGPKWATANKRLVGGAVMTGIGGIFGLVALGSFGLVPGSSGLLGGPPVGLIVTGAVTGVIAVGLLVPGGIFLARGIRGRKEVLAAKPRNSAYLVPVPVYVPDTRGAGFGVAVRF</sequence>
<feature type="signal peptide" evidence="3">
    <location>
        <begin position="1"/>
        <end position="23"/>
    </location>
</feature>